<dbReference type="RefSeq" id="WP_218596116.1">
    <property type="nucleotide sequence ID" value="NZ_JADQDE010000107.1"/>
</dbReference>
<protein>
    <recommendedName>
        <fullName evidence="1">Right handed beta helix domain-containing protein</fullName>
    </recommendedName>
</protein>
<organism evidence="3 4">
    <name type="scientific">Pseudonocardia oceani</name>
    <dbReference type="NCBI Taxonomy" id="2792013"/>
    <lineage>
        <taxon>Bacteria</taxon>
        <taxon>Bacillati</taxon>
        <taxon>Actinomycetota</taxon>
        <taxon>Actinomycetes</taxon>
        <taxon>Pseudonocardiales</taxon>
        <taxon>Pseudonocardiaceae</taxon>
        <taxon>Pseudonocardia</taxon>
    </lineage>
</organism>
<evidence type="ECO:0000313" key="2">
    <source>
        <dbReference type="EMBL" id="MBW0131154.1"/>
    </source>
</evidence>
<comment type="caution">
    <text evidence="3">The sequence shown here is derived from an EMBL/GenBank/DDBJ whole genome shotgun (WGS) entry which is preliminary data.</text>
</comment>
<evidence type="ECO:0000313" key="3">
    <source>
        <dbReference type="EMBL" id="MBW0132584.1"/>
    </source>
</evidence>
<dbReference type="InterPro" id="IPR039448">
    <property type="entry name" value="Beta_helix"/>
</dbReference>
<reference evidence="3 4" key="1">
    <citation type="submission" date="2020-11" db="EMBL/GenBank/DDBJ databases">
        <title>Pseudonocardia abyssalis sp. nov. and Pseudonocardia oceani sp. nov., description and phylogenomic analysis of two novel actinomycetes isolated from the deep Southern Ocean.</title>
        <authorList>
            <person name="Parra J."/>
        </authorList>
    </citation>
    <scope>NUCLEOTIDE SEQUENCE [LARGE SCALE GENOMIC DNA]</scope>
    <source>
        <strain evidence="3">KRD-185</strain>
        <strain evidence="4">KRD185</strain>
    </source>
</reference>
<feature type="domain" description="Right handed beta helix" evidence="1">
    <location>
        <begin position="205"/>
        <end position="333"/>
    </location>
</feature>
<keyword evidence="4" id="KW-1185">Reference proteome</keyword>
<evidence type="ECO:0000259" key="1">
    <source>
        <dbReference type="Pfam" id="PF13229"/>
    </source>
</evidence>
<gene>
    <name evidence="2" type="ORF">I4I82_26240</name>
    <name evidence="3" type="ORF">I4I82_33595</name>
</gene>
<dbReference type="EMBL" id="JADQDF010000003">
    <property type="protein sequence ID" value="MBW0132584.1"/>
    <property type="molecule type" value="Genomic_DNA"/>
</dbReference>
<evidence type="ECO:0000313" key="4">
    <source>
        <dbReference type="Proteomes" id="UP000694300"/>
    </source>
</evidence>
<accession>A0ABS6ULA1</accession>
<sequence>MTSYYLASTGSDGNTGTSEAAPWATIARLNDALAAQQIVGGDFVLFRRGDTFYGQPAQEGWHPYPNANPVTFGAYGAGAKPRISCYKIAAVGGWTNVGGNVWRINLAAGAAGHTGATMLGATEVGHLRVDGTVYGAKKDSSAALAQPWDFYSGDYARTDVSEFLHVYHVGNPSTGRTVEIAVNADVFHLARDHWTIRDLDICGADAGVVASAYWSPSNIQILNCDIHDLGGSYTWGDYVYTVPTRAGNGIQAWIGCEDWLIEGNRIWHCYDVAVTYQGSPGVQVPTNQGYRRLHARRNIIFNNSQSFELGGSEVAGDGVGFVDCSFTDNFCFGAGNGWGWQYRPDPAGRGCHLLFYRYALPTDLVCERNVFFGATTNHIFALDGIPVGVTVRNNHVYLEPGTLIQDSLIPAGKRPETIEEAAAYVAATGHEQGTTWFTDRTAAETYLADLAWSGRVIATTGGVRVIPGPSVEWPEPG</sequence>
<dbReference type="Pfam" id="PF13229">
    <property type="entry name" value="Beta_helix"/>
    <property type="match status" value="1"/>
</dbReference>
<dbReference type="EMBL" id="JADQDF010000001">
    <property type="protein sequence ID" value="MBW0131154.1"/>
    <property type="molecule type" value="Genomic_DNA"/>
</dbReference>
<name>A0ABS6ULA1_9PSEU</name>
<dbReference type="Proteomes" id="UP000694300">
    <property type="component" value="Unassembled WGS sequence"/>
</dbReference>
<proteinExistence type="predicted"/>